<comment type="pathway">
    <text evidence="2">Protein modification; protein ubiquitination.</text>
</comment>
<dbReference type="AlphaFoldDB" id="V4CL66"/>
<dbReference type="Pfam" id="PF12937">
    <property type="entry name" value="F-box-like"/>
    <property type="match status" value="1"/>
</dbReference>
<keyword evidence="7" id="KW-0833">Ubl conjugation pathway</keyword>
<feature type="domain" description="F-box" evidence="17">
    <location>
        <begin position="26"/>
        <end position="72"/>
    </location>
</feature>
<evidence type="ECO:0000256" key="9">
    <source>
        <dbReference type="ARBA" id="ARBA00022843"/>
    </source>
</evidence>
<dbReference type="GeneID" id="20237157"/>
<dbReference type="Gene3D" id="3.80.10.10">
    <property type="entry name" value="Ribonuclease Inhibitor"/>
    <property type="match status" value="3"/>
</dbReference>
<keyword evidence="8" id="KW-0106">Calcium</keyword>
<dbReference type="InterPro" id="IPR001611">
    <property type="entry name" value="Leu-rich_rpt"/>
</dbReference>
<dbReference type="InterPro" id="IPR001810">
    <property type="entry name" value="F-box_dom"/>
</dbReference>
<evidence type="ECO:0000256" key="14">
    <source>
        <dbReference type="ARBA" id="ARBA00065449"/>
    </source>
</evidence>
<dbReference type="SUPFAM" id="SSF52047">
    <property type="entry name" value="RNI-like"/>
    <property type="match status" value="1"/>
</dbReference>
<dbReference type="GO" id="GO:0016567">
    <property type="term" value="P:protein ubiquitination"/>
    <property type="evidence" value="ECO:0007669"/>
    <property type="project" value="UniProtKB-ARBA"/>
</dbReference>
<comment type="subunit">
    <text evidence="14">Part of the SCF (SKP1-CUL1-F-box) E3 ubiquitin-protein ligase complex SCF(FBXL2) composed of CUL1, SKP1, RBX1 and FBXL2. Interacts with calmodulin; may antagonize substrate ubiquitination by SCF(FBXL2). May interact with PIK3R1. Interacts with PTPN13.</text>
</comment>
<keyword evidence="11" id="KW-0472">Membrane</keyword>
<dbReference type="PANTHER" id="PTHR13318:SF190">
    <property type="entry name" value="PARTNER OF PAIRED, ISOFORM B"/>
    <property type="match status" value="1"/>
</dbReference>
<evidence type="ECO:0000256" key="3">
    <source>
        <dbReference type="ARBA" id="ARBA00022499"/>
    </source>
</evidence>
<evidence type="ECO:0000256" key="2">
    <source>
        <dbReference type="ARBA" id="ARBA00004906"/>
    </source>
</evidence>
<keyword evidence="6" id="KW-0677">Repeat</keyword>
<evidence type="ECO:0000256" key="10">
    <source>
        <dbReference type="ARBA" id="ARBA00022860"/>
    </source>
</evidence>
<evidence type="ECO:0000256" key="1">
    <source>
        <dbReference type="ARBA" id="ARBA00004635"/>
    </source>
</evidence>
<evidence type="ECO:0000256" key="5">
    <source>
        <dbReference type="ARBA" id="ARBA00022614"/>
    </source>
</evidence>
<organism evidence="18 19">
    <name type="scientific">Lottia gigantea</name>
    <name type="common">Giant owl limpet</name>
    <dbReference type="NCBI Taxonomy" id="225164"/>
    <lineage>
        <taxon>Eukaryota</taxon>
        <taxon>Metazoa</taxon>
        <taxon>Spiralia</taxon>
        <taxon>Lophotrochozoa</taxon>
        <taxon>Mollusca</taxon>
        <taxon>Gastropoda</taxon>
        <taxon>Patellogastropoda</taxon>
        <taxon>Lottioidea</taxon>
        <taxon>Lottiidae</taxon>
        <taxon>Lottia</taxon>
    </lineage>
</organism>
<keyword evidence="19" id="KW-1185">Reference proteome</keyword>
<keyword evidence="4" id="KW-0597">Phosphoprotein</keyword>
<keyword evidence="13" id="KW-0636">Prenylation</keyword>
<dbReference type="InterPro" id="IPR006553">
    <property type="entry name" value="Leu-rich_rpt_Cys-con_subtyp"/>
</dbReference>
<dbReference type="RefSeq" id="XP_009046485.1">
    <property type="nucleotide sequence ID" value="XM_009048237.1"/>
</dbReference>
<dbReference type="OMA" id="TKTTDAX"/>
<keyword evidence="3" id="KW-1017">Isopeptide bond</keyword>
<dbReference type="HOGENOM" id="CLU_016072_7_1_1"/>
<dbReference type="FunFam" id="1.20.1280.50:FF:000013">
    <property type="entry name" value="F-box/LRR-repeat protein 20 isoform X1"/>
    <property type="match status" value="1"/>
</dbReference>
<evidence type="ECO:0000256" key="8">
    <source>
        <dbReference type="ARBA" id="ARBA00022837"/>
    </source>
</evidence>
<dbReference type="Pfam" id="PF13516">
    <property type="entry name" value="LRR_6"/>
    <property type="match status" value="2"/>
</dbReference>
<dbReference type="OrthoDB" id="550575at2759"/>
<dbReference type="InterPro" id="IPR032675">
    <property type="entry name" value="LRR_dom_sf"/>
</dbReference>
<dbReference type="GO" id="GO:0031146">
    <property type="term" value="P:SCF-dependent proteasomal ubiquitin-dependent protein catabolic process"/>
    <property type="evidence" value="ECO:0007669"/>
    <property type="project" value="TreeGrafter"/>
</dbReference>
<evidence type="ECO:0000259" key="17">
    <source>
        <dbReference type="PROSITE" id="PS50181"/>
    </source>
</evidence>
<evidence type="ECO:0000313" key="19">
    <source>
        <dbReference type="Proteomes" id="UP000030746"/>
    </source>
</evidence>
<dbReference type="GO" id="GO:0016020">
    <property type="term" value="C:membrane"/>
    <property type="evidence" value="ECO:0007669"/>
    <property type="project" value="UniProtKB-SubCell"/>
</dbReference>
<evidence type="ECO:0000313" key="18">
    <source>
        <dbReference type="EMBL" id="ESP03015.1"/>
    </source>
</evidence>
<dbReference type="GO" id="GO:1990756">
    <property type="term" value="F:ubiquitin-like ligase-substrate adaptor activity"/>
    <property type="evidence" value="ECO:0007669"/>
    <property type="project" value="UniProtKB-ARBA"/>
</dbReference>
<keyword evidence="5" id="KW-0433">Leucine-rich repeat</keyword>
<evidence type="ECO:0000256" key="13">
    <source>
        <dbReference type="ARBA" id="ARBA00023289"/>
    </source>
</evidence>
<dbReference type="STRING" id="225164.V4CL66"/>
<dbReference type="CTD" id="20237157"/>
<name>V4CL66_LOTGI</name>
<accession>V4CL66</accession>
<gene>
    <name evidence="18" type="ORF">LOTGIDRAFT_156971</name>
</gene>
<keyword evidence="9" id="KW-0832">Ubl conjugation</keyword>
<protein>
    <recommendedName>
        <fullName evidence="15">F-box/LRR-repeat protein 2</fullName>
    </recommendedName>
    <alternativeName>
        <fullName evidence="16">F-box and leucine-rich repeat protein 2</fullName>
    </alternativeName>
</protein>
<dbReference type="PANTHER" id="PTHR13318">
    <property type="entry name" value="PARTNER OF PAIRED, ISOFORM B-RELATED"/>
    <property type="match status" value="1"/>
</dbReference>
<proteinExistence type="predicted"/>
<evidence type="ECO:0000256" key="7">
    <source>
        <dbReference type="ARBA" id="ARBA00022786"/>
    </source>
</evidence>
<keyword evidence="10" id="KW-0112">Calmodulin-binding</keyword>
<dbReference type="GO" id="GO:0019005">
    <property type="term" value="C:SCF ubiquitin ligase complex"/>
    <property type="evidence" value="ECO:0007669"/>
    <property type="project" value="TreeGrafter"/>
</dbReference>
<reference evidence="18 19" key="1">
    <citation type="journal article" date="2013" name="Nature">
        <title>Insights into bilaterian evolution from three spiralian genomes.</title>
        <authorList>
            <person name="Simakov O."/>
            <person name="Marletaz F."/>
            <person name="Cho S.J."/>
            <person name="Edsinger-Gonzales E."/>
            <person name="Havlak P."/>
            <person name="Hellsten U."/>
            <person name="Kuo D.H."/>
            <person name="Larsson T."/>
            <person name="Lv J."/>
            <person name="Arendt D."/>
            <person name="Savage R."/>
            <person name="Osoegawa K."/>
            <person name="de Jong P."/>
            <person name="Grimwood J."/>
            <person name="Chapman J.A."/>
            <person name="Shapiro H."/>
            <person name="Aerts A."/>
            <person name="Otillar R.P."/>
            <person name="Terry A.Y."/>
            <person name="Boore J.L."/>
            <person name="Grigoriev I.V."/>
            <person name="Lindberg D.R."/>
            <person name="Seaver E.C."/>
            <person name="Weisblat D.A."/>
            <person name="Putnam N.H."/>
            <person name="Rokhsar D.S."/>
        </authorList>
    </citation>
    <scope>NUCLEOTIDE SEQUENCE [LARGE SCALE GENOMIC DNA]</scope>
</reference>
<dbReference type="SMART" id="SM00367">
    <property type="entry name" value="LRR_CC"/>
    <property type="match status" value="10"/>
</dbReference>
<evidence type="ECO:0000256" key="6">
    <source>
        <dbReference type="ARBA" id="ARBA00022737"/>
    </source>
</evidence>
<comment type="subcellular location">
    <subcellularLocation>
        <location evidence="1">Membrane</location>
        <topology evidence="1">Lipid-anchor</topology>
    </subcellularLocation>
</comment>
<evidence type="ECO:0000256" key="12">
    <source>
        <dbReference type="ARBA" id="ARBA00023288"/>
    </source>
</evidence>
<dbReference type="SMART" id="SM00256">
    <property type="entry name" value="FBOX"/>
    <property type="match status" value="1"/>
</dbReference>
<dbReference type="EMBL" id="KB200129">
    <property type="protein sequence ID" value="ESP03015.1"/>
    <property type="molecule type" value="Genomic_DNA"/>
</dbReference>
<evidence type="ECO:0000256" key="11">
    <source>
        <dbReference type="ARBA" id="ARBA00023136"/>
    </source>
</evidence>
<dbReference type="KEGG" id="lgi:LOTGIDRAFT_156971"/>
<sequence length="414" mass="45890">MYLDMNFNMAYLIDSRSIHTVYDDDAPINKKLPKELLLRIFSFLDVVSLCRCAQVSKFWNILALDGSNWQRVDLFDFQKDVEGPVVVNISERCGGFLKSLSLRGCQSITDKALQIFANSCKNIEVLNLNNCKKITDITCESLGKNSKKLLKLNISSCSEITDNSLKAVSDGCKLLESLDISWCSKLSDNGLEALAHGCPKLSSFICQGCNQQLTDDCIHEIGRKCHNLFYLCVSNCPRLTDASLISLGNCSELGVLEVAGCNHLTDNGFQTLARTCNKLEKMDLEECIQITDATLAHLATYCTKLSALSLSHCELITDEGIRHIGSGPCATEYLQVLELDNCPLITDASLEHLMGCQGLERIELYDCQLITRAGIRRLRTHLPDIRVHAYFAPVTPPPSVGGGRQRYCKCCAIL</sequence>
<dbReference type="FunFam" id="3.80.10.10:FF:000060">
    <property type="entry name" value="F-box/LRR-repeat protein 20 isoform 2"/>
    <property type="match status" value="1"/>
</dbReference>
<evidence type="ECO:0000256" key="16">
    <source>
        <dbReference type="ARBA" id="ARBA00077972"/>
    </source>
</evidence>
<dbReference type="CDD" id="cd22115">
    <property type="entry name" value="F-box_FBXL2-like"/>
    <property type="match status" value="1"/>
</dbReference>
<evidence type="ECO:0000256" key="4">
    <source>
        <dbReference type="ARBA" id="ARBA00022553"/>
    </source>
</evidence>
<keyword evidence="12" id="KW-0449">Lipoprotein</keyword>
<dbReference type="PROSITE" id="PS50181">
    <property type="entry name" value="FBOX"/>
    <property type="match status" value="1"/>
</dbReference>
<dbReference type="GO" id="GO:0005516">
    <property type="term" value="F:calmodulin binding"/>
    <property type="evidence" value="ECO:0007669"/>
    <property type="project" value="UniProtKB-KW"/>
</dbReference>
<dbReference type="InterPro" id="IPR057207">
    <property type="entry name" value="FBXL15_LRR"/>
</dbReference>
<dbReference type="Pfam" id="PF25372">
    <property type="entry name" value="DUF7885"/>
    <property type="match status" value="1"/>
</dbReference>
<evidence type="ECO:0000256" key="15">
    <source>
        <dbReference type="ARBA" id="ARBA00070275"/>
    </source>
</evidence>
<dbReference type="GO" id="GO:0031347">
    <property type="term" value="P:regulation of defense response"/>
    <property type="evidence" value="ECO:0007669"/>
    <property type="project" value="UniProtKB-ARBA"/>
</dbReference>
<dbReference type="Proteomes" id="UP000030746">
    <property type="component" value="Unassembled WGS sequence"/>
</dbReference>
<dbReference type="FunFam" id="3.80.10.10:FF:000042">
    <property type="entry name" value="F-box/LRR-repeat protein 20 isoform 2"/>
    <property type="match status" value="1"/>
</dbReference>